<protein>
    <recommendedName>
        <fullName evidence="1">Predicted DNA-binding protein ribbon-helix-helix domain-containing protein</fullName>
    </recommendedName>
</protein>
<keyword evidence="3" id="KW-1185">Reference proteome</keyword>
<comment type="caution">
    <text evidence="2">The sequence shown here is derived from an EMBL/GenBank/DDBJ whole genome shotgun (WGS) entry which is preliminary data.</text>
</comment>
<organism evidence="2 3">
    <name type="scientific">Thermoflavimicrobium daqui</name>
    <dbReference type="NCBI Taxonomy" id="2137476"/>
    <lineage>
        <taxon>Bacteria</taxon>
        <taxon>Bacillati</taxon>
        <taxon>Bacillota</taxon>
        <taxon>Bacilli</taxon>
        <taxon>Bacillales</taxon>
        <taxon>Thermoactinomycetaceae</taxon>
        <taxon>Thermoflavimicrobium</taxon>
    </lineage>
</organism>
<feature type="domain" description="Predicted DNA-binding protein ribbon-helix-helix" evidence="1">
    <location>
        <begin position="8"/>
        <end position="50"/>
    </location>
</feature>
<sequence>MSEYKLRNRKRFSTNIKKELFEEIQNLSQLTGIPKSKLTDEAFEDLLKKYQGFREWKEDRNK</sequence>
<dbReference type="InterPro" id="IPR038733">
    <property type="entry name" value="Predicted_DNA_bind_prot_RHH"/>
</dbReference>
<dbReference type="Pfam" id="PF12651">
    <property type="entry name" value="RHH_3"/>
    <property type="match status" value="1"/>
</dbReference>
<dbReference type="RefSeq" id="WP_113660042.1">
    <property type="nucleotide sequence ID" value="NZ_KZ845673.1"/>
</dbReference>
<evidence type="ECO:0000259" key="1">
    <source>
        <dbReference type="Pfam" id="PF12651"/>
    </source>
</evidence>
<dbReference type="OrthoDB" id="1931783at2"/>
<gene>
    <name evidence="2" type="ORF">DL897_15575</name>
</gene>
<dbReference type="AlphaFoldDB" id="A0A364K1T9"/>
<name>A0A364K1T9_9BACL</name>
<evidence type="ECO:0000313" key="3">
    <source>
        <dbReference type="Proteomes" id="UP000251213"/>
    </source>
</evidence>
<proteinExistence type="predicted"/>
<dbReference type="Proteomes" id="UP000251213">
    <property type="component" value="Unassembled WGS sequence"/>
</dbReference>
<accession>A0A364K1T9</accession>
<reference evidence="2 3" key="2">
    <citation type="submission" date="2018-06" db="EMBL/GenBank/DDBJ databases">
        <authorList>
            <person name="Zhirakovskaya E."/>
        </authorList>
    </citation>
    <scope>NUCLEOTIDE SEQUENCE [LARGE SCALE GENOMIC DNA]</scope>
    <source>
        <strain evidence="2 3">FBKL4.011</strain>
    </source>
</reference>
<evidence type="ECO:0000313" key="2">
    <source>
        <dbReference type="EMBL" id="RAL22000.1"/>
    </source>
</evidence>
<dbReference type="EMBL" id="QJKK01000011">
    <property type="protein sequence ID" value="RAL22000.1"/>
    <property type="molecule type" value="Genomic_DNA"/>
</dbReference>
<reference evidence="2 3" key="1">
    <citation type="submission" date="2018-06" db="EMBL/GenBank/DDBJ databases">
        <title>Thermoflavimicrobium daqus sp. nov., a thermophilic microbe isolated from Moutai-flavour Daqu.</title>
        <authorList>
            <person name="Wang X."/>
            <person name="Zhou H."/>
        </authorList>
    </citation>
    <scope>NUCLEOTIDE SEQUENCE [LARGE SCALE GENOMIC DNA]</scope>
    <source>
        <strain evidence="2 3">FBKL4.011</strain>
    </source>
</reference>